<gene>
    <name evidence="2" type="ORF">CMUS01_06193</name>
</gene>
<protein>
    <recommendedName>
        <fullName evidence="4">Cysteine-rich transmembrane CYSTM domain-containing protein</fullName>
    </recommendedName>
</protein>
<dbReference type="AlphaFoldDB" id="A0A8H6NI61"/>
<evidence type="ECO:0000313" key="3">
    <source>
        <dbReference type="Proteomes" id="UP000639643"/>
    </source>
</evidence>
<dbReference type="OrthoDB" id="4847853at2759"/>
<proteinExistence type="predicted"/>
<comment type="caution">
    <text evidence="2">The sequence shown here is derived from an EMBL/GenBank/DDBJ whole genome shotgun (WGS) entry which is preliminary data.</text>
</comment>
<sequence length="75" mass="8000">MSGPIEYNQMPREPAPAVVLERRISSEQPRSTEPMTAEQTTSLRGGRGDGGAICCGICAGLCCYECLECCCCCCC</sequence>
<keyword evidence="3" id="KW-1185">Reference proteome</keyword>
<feature type="region of interest" description="Disordered" evidence="1">
    <location>
        <begin position="22"/>
        <end position="44"/>
    </location>
</feature>
<evidence type="ECO:0000256" key="1">
    <source>
        <dbReference type="SAM" id="MobiDB-lite"/>
    </source>
</evidence>
<dbReference type="Proteomes" id="UP000639643">
    <property type="component" value="Unassembled WGS sequence"/>
</dbReference>
<organism evidence="2 3">
    <name type="scientific">Colletotrichum musicola</name>
    <dbReference type="NCBI Taxonomy" id="2175873"/>
    <lineage>
        <taxon>Eukaryota</taxon>
        <taxon>Fungi</taxon>
        <taxon>Dikarya</taxon>
        <taxon>Ascomycota</taxon>
        <taxon>Pezizomycotina</taxon>
        <taxon>Sordariomycetes</taxon>
        <taxon>Hypocreomycetidae</taxon>
        <taxon>Glomerellales</taxon>
        <taxon>Glomerellaceae</taxon>
        <taxon>Colletotrichum</taxon>
        <taxon>Colletotrichum orchidearum species complex</taxon>
    </lineage>
</organism>
<evidence type="ECO:0000313" key="2">
    <source>
        <dbReference type="EMBL" id="KAF6834304.1"/>
    </source>
</evidence>
<evidence type="ECO:0008006" key="4">
    <source>
        <dbReference type="Google" id="ProtNLM"/>
    </source>
</evidence>
<reference evidence="2" key="1">
    <citation type="journal article" date="2020" name="Phytopathology">
        <title>Genome Sequence Resources of Colletotrichum truncatum, C. plurivorum, C. musicola, and C. sojae: Four Species Pathogenic to Soybean (Glycine max).</title>
        <authorList>
            <person name="Rogerio F."/>
            <person name="Boufleur T.R."/>
            <person name="Ciampi-Guillardi M."/>
            <person name="Sukno S.A."/>
            <person name="Thon M.R."/>
            <person name="Massola Junior N.S."/>
            <person name="Baroncelli R."/>
        </authorList>
    </citation>
    <scope>NUCLEOTIDE SEQUENCE</scope>
    <source>
        <strain evidence="2">LFN0074</strain>
    </source>
</reference>
<name>A0A8H6NI61_9PEZI</name>
<accession>A0A8H6NI61</accession>
<dbReference type="EMBL" id="WIGM01000198">
    <property type="protein sequence ID" value="KAF6834304.1"/>
    <property type="molecule type" value="Genomic_DNA"/>
</dbReference>
<feature type="compositionally biased region" description="Polar residues" evidence="1">
    <location>
        <begin position="26"/>
        <end position="42"/>
    </location>
</feature>